<dbReference type="GO" id="GO:0005737">
    <property type="term" value="C:cytoplasm"/>
    <property type="evidence" value="ECO:0007669"/>
    <property type="project" value="UniProtKB-SubCell"/>
</dbReference>
<dbReference type="InterPro" id="IPR000008">
    <property type="entry name" value="C2_dom"/>
</dbReference>
<dbReference type="GO" id="GO:0048015">
    <property type="term" value="P:phosphatidylinositol-mediated signaling"/>
    <property type="evidence" value="ECO:0007669"/>
    <property type="project" value="TreeGrafter"/>
</dbReference>
<dbReference type="GO" id="GO:0005509">
    <property type="term" value="F:calcium ion binding"/>
    <property type="evidence" value="ECO:0007669"/>
    <property type="project" value="InterPro"/>
</dbReference>
<feature type="region of interest" description="Disordered" evidence="15">
    <location>
        <begin position="170"/>
        <end position="229"/>
    </location>
</feature>
<feature type="compositionally biased region" description="Polar residues" evidence="15">
    <location>
        <begin position="193"/>
        <end position="204"/>
    </location>
</feature>
<feature type="domain" description="EF-hand" evidence="19">
    <location>
        <begin position="446"/>
        <end position="481"/>
    </location>
</feature>
<dbReference type="GO" id="GO:0051209">
    <property type="term" value="P:release of sequestered calcium ion into cytosol"/>
    <property type="evidence" value="ECO:0007669"/>
    <property type="project" value="TreeGrafter"/>
</dbReference>
<sequence>MDGGNEWILRKIERDNKNKYPKNLRSRDISSRGHSKSSSSRGESPQGSPRFKKLQIFPSSSGNSSGSEASHHDERHQSTPPRSPKQWTASPTTRVRRANSGETFRFSERQSPDSPHRFVFHKDTFATAYLLRKNSDGRRSASPPRTPVYEDVENKSRSNSANICIMADHSQQQGGHPTSNIYGLPDEGHSLGMFSSQGSLNAGISSPSPPSCSPSPSPRPQSPQQQLGKILGPGQSYVRVHPTVRLELEDKPGNKEETLENGGTCFEFDATGSQRNLSVSSPIAKSVSFHSGTSLPEERKISSAYDCLQFMMKGCSLLKVRASSRQYRRYFTLDEDLVAVRWVPSSKKSNKAKLAIAHIREVRLGKTTDILREKEVAGCYSEDCVFSIIYGDAYESLDLVASTADEANFWVTGLSMLVAARRTGQPGGGPGPGGVVPANLDERQLMREKWLEECFRQADTDRKGLLEESETIALAKKINSQLSTVRLRQKIQEFSIESGERTGRIDQRQFVSLFKDLATRPEVFFLMVRYSGKDYFAKDDLHFFLEGEQEMETSDEDVCRLIDEFEPSEEARADHQILLDGFTLFLLSQNASLMPRSRVHHDMTRPFSHYFISTSCNTWQIEDENDVLSSVEGYVQALTQGCRCIKIDLVLDETNNFIVGGTLPLQEVLDTIRDFAFAASKYPLIVQLHFSPLPHEDAYRLAQQLRKSLAEYLYVASETSLNQPFSTSISPESLQHKILLYFTSAISATDSGSGSASSGGSNNNSRKKGGGVNLLDGWDFAHSASELAELATLNQFNTSSSQIIDLAVQQNQQLENEVCLLSETAALKLCHSFADEVVHHSKRFLTHVEPTLNRTDNDVSQVNPLELWAAGIQMVATNFQASCAPIDIYRGWFSQNGRCGYVLKPSCLRQPWTAFNAFKKEIISDTEPMYLRIKLISGQQLPLPRGASVKASSIDPYVLLQVFGIPADCAEARTKTVSNEGQSPIFDESFEFTISAPQLAVLRLTVLDDDFIGDDFIGQRSLPVSSLRPGYRHVTLLADSGHPLLHATLFVHVTMCNRSSSDKKLRRKRSWQTKMASGGGASDLRPTGLKPVDETCRNGTALLTECAKLKAALDKAMIELCEECGLPTSSNLAQCLRVLVQRVAGCPDITSFGLDTSGEFPEVRIQGEPSGSKSAKCLQCFERVLQECTYMIQNGQHLSDGLKDLYNNIQLHATELPSLCSSQKSKKADKAAESFIWNAAFIESRIETVASLTHECQTYLNQITRLRGAVERIFVREKNLLQTSATSTAAGTGSGNSQSGGPGRTRTSSSLSITPPVQLSSSAPATPPPVSPGPDHPSTTRPGAPPYKKGILKKPSSPIQISQQDLATSL</sequence>
<evidence type="ECO:0000256" key="10">
    <source>
        <dbReference type="ARBA" id="ARBA00023157"/>
    </source>
</evidence>
<dbReference type="SMART" id="SM00239">
    <property type="entry name" value="C2"/>
    <property type="match status" value="1"/>
</dbReference>
<feature type="compositionally biased region" description="Polar residues" evidence="15">
    <location>
        <begin position="1357"/>
        <end position="1370"/>
    </location>
</feature>
<dbReference type="GO" id="GO:0016829">
    <property type="term" value="F:lyase activity"/>
    <property type="evidence" value="ECO:0007669"/>
    <property type="project" value="UniProtKB-KW"/>
</dbReference>
<dbReference type="SMART" id="SM00148">
    <property type="entry name" value="PLCXc"/>
    <property type="match status" value="1"/>
</dbReference>
<dbReference type="Pfam" id="PF00168">
    <property type="entry name" value="C2"/>
    <property type="match status" value="1"/>
</dbReference>
<dbReference type="Pfam" id="PF09279">
    <property type="entry name" value="EF-hand_like"/>
    <property type="match status" value="1"/>
</dbReference>
<dbReference type="InterPro" id="IPR001711">
    <property type="entry name" value="PLipase_C_Pinositol-sp_Y"/>
</dbReference>
<dbReference type="CDD" id="cd13364">
    <property type="entry name" value="PH_PLC_eta"/>
    <property type="match status" value="1"/>
</dbReference>
<dbReference type="InterPro" id="IPR035892">
    <property type="entry name" value="C2_domain_sf"/>
</dbReference>
<evidence type="ECO:0000256" key="8">
    <source>
        <dbReference type="ARBA" id="ARBA00022963"/>
    </source>
</evidence>
<feature type="compositionally biased region" description="Low complexity" evidence="15">
    <location>
        <begin position="36"/>
        <end position="48"/>
    </location>
</feature>
<accession>A0A7M7JHZ1</accession>
<feature type="compositionally biased region" description="Gly residues" evidence="15">
    <location>
        <begin position="1292"/>
        <end position="1303"/>
    </location>
</feature>
<dbReference type="KEGG" id="vde:111245911"/>
<keyword evidence="21" id="KW-1185">Reference proteome</keyword>
<dbReference type="PANTHER" id="PTHR10336:SF196">
    <property type="entry name" value="PHOSPHOINOSITIDE PHOSPHOLIPASE C"/>
    <property type="match status" value="1"/>
</dbReference>
<comment type="catalytic activity">
    <reaction evidence="1">
        <text>an N-(acyl)-sphingosylphosphoethanolamine = an N-(acyl)-sphingosyl-1,3-cyclic phosphate + ethanolamine</text>
        <dbReference type="Rhea" id="RHEA:60648"/>
        <dbReference type="ChEBI" id="CHEBI:57603"/>
        <dbReference type="ChEBI" id="CHEBI:143891"/>
        <dbReference type="ChEBI" id="CHEBI:143892"/>
    </reaction>
</comment>
<comment type="catalytic activity">
    <reaction evidence="13">
        <text>a 1,2-diacyl-sn-glycero-3-phospho-(1D-myo-inositol-4,5-bisphosphate) + H2O = 1D-myo-inositol 1,4,5-trisphosphate + a 1,2-diacyl-sn-glycerol + H(+)</text>
        <dbReference type="Rhea" id="RHEA:33179"/>
        <dbReference type="ChEBI" id="CHEBI:15377"/>
        <dbReference type="ChEBI" id="CHEBI:15378"/>
        <dbReference type="ChEBI" id="CHEBI:17815"/>
        <dbReference type="ChEBI" id="CHEBI:58456"/>
        <dbReference type="ChEBI" id="CHEBI:203600"/>
        <dbReference type="EC" id="3.1.4.11"/>
    </reaction>
    <physiologicalReaction direction="left-to-right" evidence="13">
        <dbReference type="Rhea" id="RHEA:33180"/>
    </physiologicalReaction>
</comment>
<evidence type="ECO:0000313" key="20">
    <source>
        <dbReference type="EnsemblMetazoa" id="XP_022650641"/>
    </source>
</evidence>
<feature type="region of interest" description="Disordered" evidence="15">
    <location>
        <begin position="1284"/>
        <end position="1370"/>
    </location>
</feature>
<evidence type="ECO:0000256" key="3">
    <source>
        <dbReference type="ARBA" id="ARBA00004496"/>
    </source>
</evidence>
<evidence type="ECO:0000313" key="21">
    <source>
        <dbReference type="Proteomes" id="UP000594260"/>
    </source>
</evidence>
<evidence type="ECO:0000256" key="4">
    <source>
        <dbReference type="ARBA" id="ARBA00012368"/>
    </source>
</evidence>
<evidence type="ECO:0000256" key="13">
    <source>
        <dbReference type="ARBA" id="ARBA00023674"/>
    </source>
</evidence>
<dbReference type="EnsemblMetazoa" id="XM_022794906">
    <property type="protein sequence ID" value="XP_022650641"/>
    <property type="gene ID" value="LOC111245911"/>
</dbReference>
<evidence type="ECO:0000256" key="5">
    <source>
        <dbReference type="ARBA" id="ARBA00022490"/>
    </source>
</evidence>
<dbReference type="InterPro" id="IPR015359">
    <property type="entry name" value="PLC_EF-hand-like"/>
</dbReference>
<dbReference type="PROSITE" id="PS50004">
    <property type="entry name" value="C2"/>
    <property type="match status" value="1"/>
</dbReference>
<dbReference type="InterPro" id="IPR001192">
    <property type="entry name" value="PI-PLC_fam"/>
</dbReference>
<dbReference type="PROSITE" id="PS50007">
    <property type="entry name" value="PIPLC_X_DOMAIN"/>
    <property type="match status" value="1"/>
</dbReference>
<dbReference type="GeneID" id="111245911"/>
<dbReference type="Gene3D" id="2.30.29.30">
    <property type="entry name" value="Pleckstrin-homology domain (PH domain)/Phosphotyrosine-binding domain (PTB)"/>
    <property type="match status" value="1"/>
</dbReference>
<feature type="domain" description="PI-PLC Y-box" evidence="18">
    <location>
        <begin position="817"/>
        <end position="909"/>
    </location>
</feature>
<feature type="compositionally biased region" description="Pro residues" evidence="15">
    <location>
        <begin position="1325"/>
        <end position="1335"/>
    </location>
</feature>
<feature type="compositionally biased region" description="Polar residues" evidence="15">
    <location>
        <begin position="170"/>
        <end position="181"/>
    </location>
</feature>
<dbReference type="PANTHER" id="PTHR10336">
    <property type="entry name" value="PHOSPHOINOSITIDE-SPECIFIC PHOSPHOLIPASE C FAMILY PROTEIN"/>
    <property type="match status" value="1"/>
</dbReference>
<dbReference type="GO" id="GO:0046488">
    <property type="term" value="P:phosphatidylinositol metabolic process"/>
    <property type="evidence" value="ECO:0007669"/>
    <property type="project" value="TreeGrafter"/>
</dbReference>
<evidence type="ECO:0000256" key="6">
    <source>
        <dbReference type="ARBA" id="ARBA00022723"/>
    </source>
</evidence>
<dbReference type="Pfam" id="PF00388">
    <property type="entry name" value="PI-PLC-X"/>
    <property type="match status" value="1"/>
</dbReference>
<dbReference type="FunFam" id="1.10.238.10:FF:000005">
    <property type="entry name" value="Phosphoinositide phospholipase C"/>
    <property type="match status" value="1"/>
</dbReference>
<evidence type="ECO:0000256" key="15">
    <source>
        <dbReference type="SAM" id="MobiDB-lite"/>
    </source>
</evidence>
<dbReference type="FunFam" id="2.30.29.30:FF:000025">
    <property type="entry name" value="Phosphoinositide phospholipase C"/>
    <property type="match status" value="1"/>
</dbReference>
<dbReference type="Gene3D" id="2.60.40.150">
    <property type="entry name" value="C2 domain"/>
    <property type="match status" value="1"/>
</dbReference>
<protein>
    <recommendedName>
        <fullName evidence="4 14">Phosphoinositide phospholipase C</fullName>
        <ecNumber evidence="4 14">3.1.4.11</ecNumber>
    </recommendedName>
</protein>
<keyword evidence="5" id="KW-0963">Cytoplasm</keyword>
<dbReference type="InterPro" id="IPR011993">
    <property type="entry name" value="PH-like_dom_sf"/>
</dbReference>
<keyword evidence="8 14" id="KW-0442">Lipid degradation</keyword>
<evidence type="ECO:0000256" key="1">
    <source>
        <dbReference type="ARBA" id="ARBA00000110"/>
    </source>
</evidence>
<evidence type="ECO:0000259" key="16">
    <source>
        <dbReference type="PROSITE" id="PS50003"/>
    </source>
</evidence>
<keyword evidence="7" id="KW-0460">Magnesium</keyword>
<dbReference type="InterPro" id="IPR011992">
    <property type="entry name" value="EF-hand-dom_pair"/>
</dbReference>
<dbReference type="InParanoid" id="A0A7M7JHZ1"/>
<dbReference type="SUPFAM" id="SSF49562">
    <property type="entry name" value="C2 domain (Calcium/lipid-binding domain, CaLB)"/>
    <property type="match status" value="1"/>
</dbReference>
<organism evidence="20 21">
    <name type="scientific">Varroa destructor</name>
    <name type="common">Honeybee mite</name>
    <dbReference type="NCBI Taxonomy" id="109461"/>
    <lineage>
        <taxon>Eukaryota</taxon>
        <taxon>Metazoa</taxon>
        <taxon>Ecdysozoa</taxon>
        <taxon>Arthropoda</taxon>
        <taxon>Chelicerata</taxon>
        <taxon>Arachnida</taxon>
        <taxon>Acari</taxon>
        <taxon>Parasitiformes</taxon>
        <taxon>Mesostigmata</taxon>
        <taxon>Gamasina</taxon>
        <taxon>Dermanyssoidea</taxon>
        <taxon>Varroidae</taxon>
        <taxon>Varroa</taxon>
    </lineage>
</organism>
<dbReference type="InterPro" id="IPR000909">
    <property type="entry name" value="PLipase_C_PInositol-sp_X_dom"/>
</dbReference>
<proteinExistence type="predicted"/>
<dbReference type="CDD" id="cd00275">
    <property type="entry name" value="C2_PLC_like"/>
    <property type="match status" value="1"/>
</dbReference>
<feature type="region of interest" description="Disordered" evidence="15">
    <location>
        <begin position="1064"/>
        <end position="1090"/>
    </location>
</feature>
<evidence type="ECO:0000256" key="7">
    <source>
        <dbReference type="ARBA" id="ARBA00022842"/>
    </source>
</evidence>
<dbReference type="PROSITE" id="PS50003">
    <property type="entry name" value="PH_DOMAIN"/>
    <property type="match status" value="1"/>
</dbReference>
<evidence type="ECO:0000259" key="17">
    <source>
        <dbReference type="PROSITE" id="PS50004"/>
    </source>
</evidence>
<dbReference type="OMA" id="IQSTAME"/>
<dbReference type="GO" id="GO:0004435">
    <property type="term" value="F:phosphatidylinositol-4,5-bisphosphate phospholipase C activity"/>
    <property type="evidence" value="ECO:0007669"/>
    <property type="project" value="UniProtKB-EC"/>
</dbReference>
<evidence type="ECO:0000256" key="9">
    <source>
        <dbReference type="ARBA" id="ARBA00023098"/>
    </source>
</evidence>
<dbReference type="InterPro" id="IPR002048">
    <property type="entry name" value="EF_hand_dom"/>
</dbReference>
<feature type="compositionally biased region" description="Pro residues" evidence="15">
    <location>
        <begin position="207"/>
        <end position="221"/>
    </location>
</feature>
<keyword evidence="6" id="KW-0479">Metal-binding</keyword>
<keyword evidence="12" id="KW-0456">Lyase</keyword>
<dbReference type="RefSeq" id="XP_022650641.1">
    <property type="nucleotide sequence ID" value="XM_022794906.1"/>
</dbReference>
<dbReference type="OrthoDB" id="269822at2759"/>
<feature type="domain" description="C2" evidence="17">
    <location>
        <begin position="912"/>
        <end position="1038"/>
    </location>
</feature>
<dbReference type="GO" id="GO:0007214">
    <property type="term" value="P:gamma-aminobutyric acid signaling pathway"/>
    <property type="evidence" value="ECO:0007669"/>
    <property type="project" value="TreeGrafter"/>
</dbReference>
<dbReference type="SMART" id="SM00149">
    <property type="entry name" value="PLCYc"/>
    <property type="match status" value="1"/>
</dbReference>
<feature type="compositionally biased region" description="Basic and acidic residues" evidence="15">
    <location>
        <begin position="8"/>
        <end position="18"/>
    </location>
</feature>
<dbReference type="Pfam" id="PF16457">
    <property type="entry name" value="PH_12"/>
    <property type="match status" value="1"/>
</dbReference>
<dbReference type="PRINTS" id="PR00390">
    <property type="entry name" value="PHPHLIPASEC"/>
</dbReference>
<reference evidence="20" key="1">
    <citation type="submission" date="2021-01" db="UniProtKB">
        <authorList>
            <consortium name="EnsemblMetazoa"/>
        </authorList>
    </citation>
    <scope>IDENTIFICATION</scope>
</reference>
<comment type="cofactor">
    <cofactor evidence="2">
        <name>Ca(2+)</name>
        <dbReference type="ChEBI" id="CHEBI:29108"/>
    </cofactor>
</comment>
<dbReference type="EC" id="3.1.4.11" evidence="4 14"/>
<feature type="region of interest" description="Disordered" evidence="15">
    <location>
        <begin position="135"/>
        <end position="156"/>
    </location>
</feature>
<comment type="subcellular location">
    <subcellularLocation>
        <location evidence="3">Cytoplasm</location>
    </subcellularLocation>
</comment>
<feature type="region of interest" description="Disordered" evidence="15">
    <location>
        <begin position="1"/>
        <end position="119"/>
    </location>
</feature>
<dbReference type="SUPFAM" id="SSF50729">
    <property type="entry name" value="PH domain-like"/>
    <property type="match status" value="1"/>
</dbReference>
<keyword evidence="11" id="KW-0807">Transducer</keyword>
<evidence type="ECO:0000256" key="14">
    <source>
        <dbReference type="RuleBase" id="RU361133"/>
    </source>
</evidence>
<dbReference type="Proteomes" id="UP000594260">
    <property type="component" value="Unplaced"/>
</dbReference>
<dbReference type="SUPFAM" id="SSF47473">
    <property type="entry name" value="EF-hand"/>
    <property type="match status" value="1"/>
</dbReference>
<dbReference type="InterPro" id="IPR017946">
    <property type="entry name" value="PLC-like_Pdiesterase_TIM-brl"/>
</dbReference>
<keyword evidence="10" id="KW-1015">Disulfide bond</keyword>
<dbReference type="GO" id="GO:0032228">
    <property type="term" value="P:regulation of synaptic transmission, GABAergic"/>
    <property type="evidence" value="ECO:0007669"/>
    <property type="project" value="TreeGrafter"/>
</dbReference>
<dbReference type="SUPFAM" id="SSF51695">
    <property type="entry name" value="PLC-like phosphodiesterases"/>
    <property type="match status" value="1"/>
</dbReference>
<name>A0A7M7JHZ1_VARDE</name>
<evidence type="ECO:0000256" key="11">
    <source>
        <dbReference type="ARBA" id="ARBA00023224"/>
    </source>
</evidence>
<feature type="domain" description="PH" evidence="16">
    <location>
        <begin position="309"/>
        <end position="419"/>
    </location>
</feature>
<dbReference type="PROSITE" id="PS50008">
    <property type="entry name" value="PIPLC_Y_DOMAIN"/>
    <property type="match status" value="1"/>
</dbReference>
<feature type="compositionally biased region" description="Basic and acidic residues" evidence="15">
    <location>
        <begin position="105"/>
        <end position="119"/>
    </location>
</feature>
<dbReference type="Gene3D" id="3.20.20.190">
    <property type="entry name" value="Phosphatidylinositol (PI) phosphodiesterase"/>
    <property type="match status" value="1"/>
</dbReference>
<keyword evidence="9 14" id="KW-0443">Lipid metabolism</keyword>
<dbReference type="PROSITE" id="PS50222">
    <property type="entry name" value="EF_HAND_2"/>
    <property type="match status" value="1"/>
</dbReference>
<dbReference type="GO" id="GO:0016042">
    <property type="term" value="P:lipid catabolic process"/>
    <property type="evidence" value="ECO:0007669"/>
    <property type="project" value="UniProtKB-KW"/>
</dbReference>
<evidence type="ECO:0000256" key="12">
    <source>
        <dbReference type="ARBA" id="ARBA00023239"/>
    </source>
</evidence>
<dbReference type="Pfam" id="PF00387">
    <property type="entry name" value="PI-PLC-Y"/>
    <property type="match status" value="1"/>
</dbReference>
<dbReference type="Gene3D" id="1.10.238.10">
    <property type="entry name" value="EF-hand"/>
    <property type="match status" value="2"/>
</dbReference>
<keyword evidence="14" id="KW-0378">Hydrolase</keyword>
<evidence type="ECO:0000256" key="2">
    <source>
        <dbReference type="ARBA" id="ARBA00001913"/>
    </source>
</evidence>
<dbReference type="InterPro" id="IPR001849">
    <property type="entry name" value="PH_domain"/>
</dbReference>
<evidence type="ECO:0000259" key="18">
    <source>
        <dbReference type="PROSITE" id="PS50008"/>
    </source>
</evidence>
<evidence type="ECO:0000259" key="19">
    <source>
        <dbReference type="PROSITE" id="PS50222"/>
    </source>
</evidence>